<dbReference type="RefSeq" id="WP_285747790.1">
    <property type="nucleotide sequence ID" value="NZ_CP127162.1"/>
</dbReference>
<proteinExistence type="predicted"/>
<dbReference type="Proteomes" id="UP001236415">
    <property type="component" value="Chromosome"/>
</dbReference>
<accession>A0ABY8X6C4</accession>
<dbReference type="EMBL" id="CP127162">
    <property type="protein sequence ID" value="WIV20674.1"/>
    <property type="molecule type" value="Genomic_DNA"/>
</dbReference>
<dbReference type="InterPro" id="IPR058600">
    <property type="entry name" value="YhjD-like"/>
</dbReference>
<name>A0ABY8X6C4_9BACL</name>
<keyword evidence="2" id="KW-1185">Reference proteome</keyword>
<evidence type="ECO:0000313" key="2">
    <source>
        <dbReference type="Proteomes" id="UP001236415"/>
    </source>
</evidence>
<reference evidence="1 2" key="1">
    <citation type="submission" date="2023-06" db="EMBL/GenBank/DDBJ databases">
        <title>Paenibacillus polygonum sp. nov., an endophytic bacterium, isolated from Polygonum lapathifolium L. in Nanji Wetland National Nature Reserve, South of Poyang Lake, Jiangxi Province, China.</title>
        <authorList>
            <person name="Yu Z."/>
        </authorList>
    </citation>
    <scope>NUCLEOTIDE SEQUENCE [LARGE SCALE GENOMIC DNA]</scope>
    <source>
        <strain evidence="1 2">C31</strain>
    </source>
</reference>
<dbReference type="Pfam" id="PF26325">
    <property type="entry name" value="YhjD"/>
    <property type="match status" value="1"/>
</dbReference>
<sequence length="123" mass="14514">MKADTSYEEQNLICSYLQLLLVDRIFHRDLRVLTNQPFLRTPILYIEVLSSGIERVTLLLSEIQMEFARKDIRITNIKSNKEGLWADAKIRGKEMRVVFPLSQYKNELYSRMRVYLGGMNIEI</sequence>
<gene>
    <name evidence="1" type="ORF">QPK24_08330</name>
</gene>
<evidence type="ECO:0000313" key="1">
    <source>
        <dbReference type="EMBL" id="WIV20674.1"/>
    </source>
</evidence>
<organism evidence="1 2">
    <name type="scientific">Paenibacillus polygoni</name>
    <dbReference type="NCBI Taxonomy" id="3050112"/>
    <lineage>
        <taxon>Bacteria</taxon>
        <taxon>Bacillati</taxon>
        <taxon>Bacillota</taxon>
        <taxon>Bacilli</taxon>
        <taxon>Bacillales</taxon>
        <taxon>Paenibacillaceae</taxon>
        <taxon>Paenibacillus</taxon>
    </lineage>
</organism>
<protein>
    <submittedName>
        <fullName evidence="1">Uncharacterized protein</fullName>
    </submittedName>
</protein>